<name>A0A1L2ZLE7_9MICC</name>
<dbReference type="EMBL" id="CP018135">
    <property type="protein sequence ID" value="APF39842.1"/>
    <property type="molecule type" value="Genomic_DNA"/>
</dbReference>
<dbReference type="GO" id="GO:0046872">
    <property type="term" value="F:metal ion binding"/>
    <property type="evidence" value="ECO:0007669"/>
    <property type="project" value="UniProtKB-KW"/>
</dbReference>
<dbReference type="STRING" id="556325.BHE16_01080"/>
<evidence type="ECO:0000256" key="5">
    <source>
        <dbReference type="SAM" id="MobiDB-lite"/>
    </source>
</evidence>
<evidence type="ECO:0000256" key="1">
    <source>
        <dbReference type="ARBA" id="ARBA00004196"/>
    </source>
</evidence>
<reference evidence="7 8" key="1">
    <citation type="submission" date="2016-11" db="EMBL/GenBank/DDBJ databases">
        <title>Genome sequencing of Zhihengliuella aestuarii B18 antagonistic to Plasmodiophora brassicae.</title>
        <authorList>
            <person name="Luo Y."/>
        </authorList>
    </citation>
    <scope>NUCLEOTIDE SEQUENCE [LARGE SCALE GENOMIC DNA]</scope>
    <source>
        <strain evidence="7 8">B18</strain>
    </source>
</reference>
<feature type="chain" id="PRO_5038414415" description="ABC transporter substrate-binding protein" evidence="6">
    <location>
        <begin position="27"/>
        <end position="333"/>
    </location>
</feature>
<dbReference type="RefSeq" id="WP_071893317.1">
    <property type="nucleotide sequence ID" value="NZ_CP018135.1"/>
</dbReference>
<dbReference type="PANTHER" id="PTHR42953:SF1">
    <property type="entry name" value="METAL-BINDING PROTEIN HI_0362-RELATED"/>
    <property type="match status" value="1"/>
</dbReference>
<gene>
    <name evidence="7" type="ORF">BHE16_01080</name>
</gene>
<dbReference type="Gene3D" id="3.40.50.1980">
    <property type="entry name" value="Nitrogenase molybdenum iron protein domain"/>
    <property type="match status" value="1"/>
</dbReference>
<evidence type="ECO:0000256" key="6">
    <source>
        <dbReference type="SAM" id="SignalP"/>
    </source>
</evidence>
<evidence type="ECO:0000256" key="4">
    <source>
        <dbReference type="ARBA" id="ARBA00022729"/>
    </source>
</evidence>
<dbReference type="Proteomes" id="UP000183530">
    <property type="component" value="Chromosome"/>
</dbReference>
<evidence type="ECO:0000256" key="3">
    <source>
        <dbReference type="ARBA" id="ARBA00022723"/>
    </source>
</evidence>
<keyword evidence="4 6" id="KW-0732">Signal</keyword>
<evidence type="ECO:0000313" key="8">
    <source>
        <dbReference type="Proteomes" id="UP000183530"/>
    </source>
</evidence>
<accession>A0A1L2ZLE7</accession>
<dbReference type="SUPFAM" id="SSF53807">
    <property type="entry name" value="Helical backbone' metal receptor"/>
    <property type="match status" value="1"/>
</dbReference>
<dbReference type="PANTHER" id="PTHR42953">
    <property type="entry name" value="HIGH-AFFINITY ZINC UPTAKE SYSTEM PROTEIN ZNUA-RELATED"/>
    <property type="match status" value="1"/>
</dbReference>
<proteinExistence type="predicted"/>
<evidence type="ECO:0008006" key="9">
    <source>
        <dbReference type="Google" id="ProtNLM"/>
    </source>
</evidence>
<comment type="subcellular location">
    <subcellularLocation>
        <location evidence="1">Cell envelope</location>
    </subcellularLocation>
</comment>
<dbReference type="Pfam" id="PF01297">
    <property type="entry name" value="ZnuA"/>
    <property type="match status" value="1"/>
</dbReference>
<evidence type="ECO:0000313" key="7">
    <source>
        <dbReference type="EMBL" id="APF39842.1"/>
    </source>
</evidence>
<dbReference type="GO" id="GO:0030313">
    <property type="term" value="C:cell envelope"/>
    <property type="evidence" value="ECO:0007669"/>
    <property type="project" value="UniProtKB-SubCell"/>
</dbReference>
<feature type="compositionally biased region" description="Polar residues" evidence="5">
    <location>
        <begin position="136"/>
        <end position="146"/>
    </location>
</feature>
<dbReference type="GO" id="GO:0030001">
    <property type="term" value="P:metal ion transport"/>
    <property type="evidence" value="ECO:0007669"/>
    <property type="project" value="InterPro"/>
</dbReference>
<feature type="signal peptide" evidence="6">
    <location>
        <begin position="1"/>
        <end position="26"/>
    </location>
</feature>
<protein>
    <recommendedName>
        <fullName evidence="9">ABC transporter substrate-binding protein</fullName>
    </recommendedName>
</protein>
<keyword evidence="3" id="KW-0479">Metal-binding</keyword>
<keyword evidence="8" id="KW-1185">Reference proteome</keyword>
<feature type="compositionally biased region" description="Basic and acidic residues" evidence="5">
    <location>
        <begin position="149"/>
        <end position="158"/>
    </location>
</feature>
<dbReference type="InterPro" id="IPR050492">
    <property type="entry name" value="Bact_metal-bind_prot9"/>
</dbReference>
<dbReference type="AlphaFoldDB" id="A0A1L2ZLE7"/>
<evidence type="ECO:0000256" key="2">
    <source>
        <dbReference type="ARBA" id="ARBA00022448"/>
    </source>
</evidence>
<dbReference type="InterPro" id="IPR006127">
    <property type="entry name" value="ZnuA-like"/>
</dbReference>
<keyword evidence="2" id="KW-0813">Transport</keyword>
<organism evidence="7 8">
    <name type="scientific">Neomicrococcus aestuarii</name>
    <dbReference type="NCBI Taxonomy" id="556325"/>
    <lineage>
        <taxon>Bacteria</taxon>
        <taxon>Bacillati</taxon>
        <taxon>Actinomycetota</taxon>
        <taxon>Actinomycetes</taxon>
        <taxon>Micrococcales</taxon>
        <taxon>Micrococcaceae</taxon>
        <taxon>Neomicrococcus</taxon>
    </lineage>
</organism>
<dbReference type="KEGG" id="nae:BHE16_01080"/>
<sequence>MIFQPSAPLKRRALIALALPAAIMLAACGESSTATSSAGAADSGISVVASTNVYGNIAEQIGGEHVSVDSIINRETQDPHSYEATAQDRLTVSKASLVIANGGGYDDYLDQLVASDSTPVLHAVDFADSPAETDVAESSASATTEPVSEDAHDGHDHSGSGNEHVWYDLHTMEALAEGIKDQLVTADPDNADNYEANTKTFVASLEELTERTHALAAKNTGKKFAMTEPVPYYLLAETGFEDATPEGFTSAIEAGNDVPALVALEMENSLKAKTFAFLAFNPQTSTPQTDSIRGTAEDNGIPVLDFLELLPEGKNFQEWMSENISSIEGVSAK</sequence>
<feature type="region of interest" description="Disordered" evidence="5">
    <location>
        <begin position="131"/>
        <end position="163"/>
    </location>
</feature>